<evidence type="ECO:0000256" key="1">
    <source>
        <dbReference type="ARBA" id="ARBA00022723"/>
    </source>
</evidence>
<dbReference type="GO" id="GO:0008270">
    <property type="term" value="F:zinc ion binding"/>
    <property type="evidence" value="ECO:0007669"/>
    <property type="project" value="UniProtKB-KW"/>
</dbReference>
<dbReference type="Pfam" id="PF00096">
    <property type="entry name" value="zf-C2H2"/>
    <property type="match status" value="4"/>
</dbReference>
<feature type="domain" description="C2H2-type" evidence="7">
    <location>
        <begin position="422"/>
        <end position="450"/>
    </location>
</feature>
<evidence type="ECO:0000256" key="6">
    <source>
        <dbReference type="PROSITE-ProRule" id="PRU00042"/>
    </source>
</evidence>
<dbReference type="SMART" id="SM00355">
    <property type="entry name" value="ZnF_C2H2"/>
    <property type="match status" value="8"/>
</dbReference>
<dbReference type="Gene3D" id="3.30.160.60">
    <property type="entry name" value="Classic Zinc Finger"/>
    <property type="match status" value="5"/>
</dbReference>
<keyword evidence="3 6" id="KW-0863">Zinc-finger</keyword>
<dbReference type="InterPro" id="IPR036236">
    <property type="entry name" value="Znf_C2H2_sf"/>
</dbReference>
<dbReference type="EMBL" id="CAJPWZ010002576">
    <property type="protein sequence ID" value="CAG2240837.1"/>
    <property type="molecule type" value="Genomic_DNA"/>
</dbReference>
<evidence type="ECO:0000313" key="9">
    <source>
        <dbReference type="Proteomes" id="UP000683360"/>
    </source>
</evidence>
<evidence type="ECO:0000256" key="5">
    <source>
        <dbReference type="ARBA" id="ARBA00023242"/>
    </source>
</evidence>
<dbReference type="PROSITE" id="PS00028">
    <property type="entry name" value="ZINC_FINGER_C2H2_1"/>
    <property type="match status" value="7"/>
</dbReference>
<evidence type="ECO:0000313" key="8">
    <source>
        <dbReference type="EMBL" id="CAG2240837.1"/>
    </source>
</evidence>
<dbReference type="PROSITE" id="PS50157">
    <property type="entry name" value="ZINC_FINGER_C2H2_2"/>
    <property type="match status" value="7"/>
</dbReference>
<dbReference type="OrthoDB" id="8117402at2759"/>
<feature type="domain" description="C2H2-type" evidence="7">
    <location>
        <begin position="536"/>
        <end position="563"/>
    </location>
</feature>
<dbReference type="AlphaFoldDB" id="A0A8S3UDV6"/>
<dbReference type="InterPro" id="IPR013087">
    <property type="entry name" value="Znf_C2H2_type"/>
</dbReference>
<feature type="domain" description="C2H2-type" evidence="7">
    <location>
        <begin position="331"/>
        <end position="354"/>
    </location>
</feature>
<evidence type="ECO:0000259" key="7">
    <source>
        <dbReference type="PROSITE" id="PS50157"/>
    </source>
</evidence>
<feature type="domain" description="C2H2-type" evidence="7">
    <location>
        <begin position="451"/>
        <end position="479"/>
    </location>
</feature>
<reference evidence="8" key="1">
    <citation type="submission" date="2021-03" db="EMBL/GenBank/DDBJ databases">
        <authorList>
            <person name="Bekaert M."/>
        </authorList>
    </citation>
    <scope>NUCLEOTIDE SEQUENCE</scope>
</reference>
<dbReference type="PANTHER" id="PTHR24377">
    <property type="entry name" value="IP01015P-RELATED"/>
    <property type="match status" value="1"/>
</dbReference>
<protein>
    <submittedName>
        <fullName evidence="8">KRAB</fullName>
    </submittedName>
</protein>
<accession>A0A8S3UDV6</accession>
<keyword evidence="9" id="KW-1185">Reference proteome</keyword>
<organism evidence="8 9">
    <name type="scientific">Mytilus edulis</name>
    <name type="common">Blue mussel</name>
    <dbReference type="NCBI Taxonomy" id="6550"/>
    <lineage>
        <taxon>Eukaryota</taxon>
        <taxon>Metazoa</taxon>
        <taxon>Spiralia</taxon>
        <taxon>Lophotrochozoa</taxon>
        <taxon>Mollusca</taxon>
        <taxon>Bivalvia</taxon>
        <taxon>Autobranchia</taxon>
        <taxon>Pteriomorphia</taxon>
        <taxon>Mytilida</taxon>
        <taxon>Mytiloidea</taxon>
        <taxon>Mytilidae</taxon>
        <taxon>Mytilinae</taxon>
        <taxon>Mytilus</taxon>
    </lineage>
</organism>
<keyword evidence="5" id="KW-0539">Nucleus</keyword>
<dbReference type="InterPro" id="IPR050826">
    <property type="entry name" value="Krueppel_C2H2_ZnFinger"/>
</dbReference>
<proteinExistence type="predicted"/>
<keyword evidence="2" id="KW-0677">Repeat</keyword>
<dbReference type="FunFam" id="3.30.160.60:FF:000688">
    <property type="entry name" value="zinc finger protein 197 isoform X1"/>
    <property type="match status" value="1"/>
</dbReference>
<comment type="caution">
    <text evidence="8">The sequence shown here is derived from an EMBL/GenBank/DDBJ whole genome shotgun (WGS) entry which is preliminary data.</text>
</comment>
<feature type="domain" description="C2H2-type" evidence="7">
    <location>
        <begin position="480"/>
        <end position="507"/>
    </location>
</feature>
<evidence type="ECO:0000256" key="3">
    <source>
        <dbReference type="ARBA" id="ARBA00022771"/>
    </source>
</evidence>
<feature type="domain" description="C2H2-type" evidence="7">
    <location>
        <begin position="508"/>
        <end position="535"/>
    </location>
</feature>
<evidence type="ECO:0000256" key="2">
    <source>
        <dbReference type="ARBA" id="ARBA00022737"/>
    </source>
</evidence>
<evidence type="ECO:0000256" key="4">
    <source>
        <dbReference type="ARBA" id="ARBA00022833"/>
    </source>
</evidence>
<dbReference type="Proteomes" id="UP000683360">
    <property type="component" value="Unassembled WGS sequence"/>
</dbReference>
<dbReference type="SUPFAM" id="SSF57667">
    <property type="entry name" value="beta-beta-alpha zinc fingers"/>
    <property type="match status" value="3"/>
</dbReference>
<gene>
    <name evidence="8" type="ORF">MEDL_53116</name>
</gene>
<keyword evidence="1" id="KW-0479">Metal-binding</keyword>
<feature type="domain" description="C2H2-type" evidence="7">
    <location>
        <begin position="564"/>
        <end position="598"/>
    </location>
</feature>
<keyword evidence="4" id="KW-0862">Zinc</keyword>
<sequence length="604" mass="69641">MGLVFGQTETLLLPSVSVILSKFLGYPDSELSEKLKSETRVKISHQNTDSGVYNYVFLGSFADIIRANEIINTFIQHLSKNVNDSLCETSTLVSDLNEKQKYLLLQNAESDPGNFNDQEPRQDSNTCVQEIKLSKKAEKIKTMTVDRKKETKENITKEDILLTDTCTDTNILSDFVSAKENQRRGNKEENVSASALYKHENPRSLSAQNAKVEVDVESLQGLVEKDHVEKIQIQVPGFESENNSVERNEGSDFNPGSLPDEIKDLTYEDGEEPVFIMHRNAGRLTRNKDNKDMAKTECRFCPFVNVSLYARSKKQLKQHYCRNHAYVKPVHECGLCSESFCTKAQLYEHKRSKHIFINCETCGTSIRKSNYLKRSKIHEDGSDTYKLEDDKCETKFTPKLSLQQPEKNTCTLDISAEEKGSFECEICKQFWLDKTSLDLHIKFKHGRDSEYPCELCKTFWPDKTSLDFHIKLKHSKPQEYPCEVCGKIFPNLSRINQHKKIHDEIFPFSCDVCHKSFKKRNCLNRHKKTHTGARDYLCKVCGKTYTLASSLERHSLVHKGAPPFVCSYSLCREAFYDRSTLRKHMIRKHMIHHTTENPRKKRKV</sequence>
<name>A0A8S3UDV6_MYTED</name>